<dbReference type="SUPFAM" id="SSF55031">
    <property type="entry name" value="Bacterial exopeptidase dimerisation domain"/>
    <property type="match status" value="1"/>
</dbReference>
<dbReference type="PANTHER" id="PTHR43808:SF31">
    <property type="entry name" value="N-ACETYL-L-CITRULLINE DEACETYLASE"/>
    <property type="match status" value="1"/>
</dbReference>
<dbReference type="InterPro" id="IPR001261">
    <property type="entry name" value="ArgE/DapE_CS"/>
</dbReference>
<keyword evidence="12" id="KW-1185">Reference proteome</keyword>
<organism evidence="11 12">
    <name type="scientific">Martelella lutilitoris</name>
    <dbReference type="NCBI Taxonomy" id="2583532"/>
    <lineage>
        <taxon>Bacteria</taxon>
        <taxon>Pseudomonadati</taxon>
        <taxon>Pseudomonadota</taxon>
        <taxon>Alphaproteobacteria</taxon>
        <taxon>Hyphomicrobiales</taxon>
        <taxon>Aurantimonadaceae</taxon>
        <taxon>Martelella</taxon>
    </lineage>
</organism>
<keyword evidence="8" id="KW-0862">Zinc</keyword>
<evidence type="ECO:0000256" key="8">
    <source>
        <dbReference type="ARBA" id="ARBA00022833"/>
    </source>
</evidence>
<dbReference type="GO" id="GO:0046872">
    <property type="term" value="F:metal ion binding"/>
    <property type="evidence" value="ECO:0007669"/>
    <property type="project" value="UniProtKB-KW"/>
</dbReference>
<dbReference type="RefSeq" id="WP_138746474.1">
    <property type="nucleotide sequence ID" value="NZ_VCLB01000001.1"/>
</dbReference>
<evidence type="ECO:0000256" key="3">
    <source>
        <dbReference type="ARBA" id="ARBA00022490"/>
    </source>
</evidence>
<keyword evidence="7 11" id="KW-0378">Hydrolase</keyword>
<comment type="similarity">
    <text evidence="2">Belongs to the peptidase M20A family. ArgE subfamily.</text>
</comment>
<reference evidence="11 12" key="1">
    <citation type="submission" date="2019-06" db="EMBL/GenBank/DDBJ databases">
        <title>Martelella lutilitoris sp. nov., isolated from a tidal mudflat.</title>
        <authorList>
            <person name="Kim Y.-J."/>
        </authorList>
    </citation>
    <scope>NUCLEOTIDE SEQUENCE [LARGE SCALE GENOMIC DNA]</scope>
    <source>
        <strain evidence="11 12">GH2-6</strain>
    </source>
</reference>
<protein>
    <submittedName>
        <fullName evidence="11">Acetylornithine deacetylase</fullName>
        <ecNumber evidence="11">3.5.1.16</ecNumber>
    </submittedName>
</protein>
<dbReference type="Pfam" id="PF01546">
    <property type="entry name" value="Peptidase_M20"/>
    <property type="match status" value="1"/>
</dbReference>
<keyword evidence="3" id="KW-0963">Cytoplasm</keyword>
<dbReference type="Gene3D" id="3.30.70.360">
    <property type="match status" value="1"/>
</dbReference>
<dbReference type="AlphaFoldDB" id="A0A5C4JXT6"/>
<comment type="caution">
    <text evidence="11">The sequence shown here is derived from an EMBL/GenBank/DDBJ whole genome shotgun (WGS) entry which is preliminary data.</text>
</comment>
<dbReference type="InterPro" id="IPR010169">
    <property type="entry name" value="AcOrn-deacetyl"/>
</dbReference>
<dbReference type="PROSITE" id="PS00759">
    <property type="entry name" value="ARGE_DAPE_CPG2_2"/>
    <property type="match status" value="1"/>
</dbReference>
<evidence type="ECO:0000256" key="1">
    <source>
        <dbReference type="ARBA" id="ARBA00001947"/>
    </source>
</evidence>
<dbReference type="Proteomes" id="UP000307874">
    <property type="component" value="Unassembled WGS sequence"/>
</dbReference>
<dbReference type="InterPro" id="IPR011650">
    <property type="entry name" value="Peptidase_M20_dimer"/>
</dbReference>
<evidence type="ECO:0000256" key="6">
    <source>
        <dbReference type="ARBA" id="ARBA00022723"/>
    </source>
</evidence>
<dbReference type="EC" id="3.5.1.16" evidence="11"/>
<keyword evidence="6" id="KW-0479">Metal-binding</keyword>
<dbReference type="InterPro" id="IPR036264">
    <property type="entry name" value="Bact_exopeptidase_dim_dom"/>
</dbReference>
<sequence>MSELAACRDILADLIAFPSVSSESNLPVIAYIADRLADVGARVEIFTDETGTKANLFASLGPEKAGGLMLSGHTDVVPVDEHMWTSDPFELAERDGRLYGRGTADMKGFIACCLARREELATAAEKRPIHFAFTHDEEVGCIGAKNLVEHLKDRDIRPGLAIVGEPTLMRVVEGHKGCCEYTVTFTGRSGHSSAPDAGVNAVEYAARYIARLLELRDGLIARAPVGSRYEPPYATLNVGGLEGGMSHNVIAPRAVLKWETRPVVAEDLGYVKQEIAEYCRTKLLPEMRRHTPEAGIETEVIGEAAALFPKNANSARDLAFALTGENRADVVPFGTEAGFFQEIGMDVVVCGPGSIDQAHKPDEFISAEQLSQCLAMLDRLAERWT</sequence>
<keyword evidence="5" id="KW-0028">Amino-acid biosynthesis</keyword>
<proteinExistence type="inferred from homology"/>
<evidence type="ECO:0000256" key="2">
    <source>
        <dbReference type="ARBA" id="ARBA00005691"/>
    </source>
</evidence>
<gene>
    <name evidence="11" type="primary">argE</name>
    <name evidence="11" type="ORF">FF124_00220</name>
</gene>
<feature type="domain" description="Peptidase M20 dimerisation" evidence="10">
    <location>
        <begin position="174"/>
        <end position="284"/>
    </location>
</feature>
<dbReference type="NCBIfam" id="NF005710">
    <property type="entry name" value="PRK07522.1"/>
    <property type="match status" value="1"/>
</dbReference>
<dbReference type="SUPFAM" id="SSF53187">
    <property type="entry name" value="Zn-dependent exopeptidases"/>
    <property type="match status" value="1"/>
</dbReference>
<dbReference type="Gene3D" id="3.40.630.10">
    <property type="entry name" value="Zn peptidases"/>
    <property type="match status" value="1"/>
</dbReference>
<evidence type="ECO:0000256" key="4">
    <source>
        <dbReference type="ARBA" id="ARBA00022571"/>
    </source>
</evidence>
<evidence type="ECO:0000313" key="11">
    <source>
        <dbReference type="EMBL" id="TNB49429.1"/>
    </source>
</evidence>
<dbReference type="Pfam" id="PF07687">
    <property type="entry name" value="M20_dimer"/>
    <property type="match status" value="1"/>
</dbReference>
<dbReference type="NCBIfam" id="TIGR01892">
    <property type="entry name" value="AcOrn-deacetyl"/>
    <property type="match status" value="1"/>
</dbReference>
<dbReference type="CDD" id="cd03894">
    <property type="entry name" value="M20_ArgE"/>
    <property type="match status" value="1"/>
</dbReference>
<dbReference type="EMBL" id="VCLB01000001">
    <property type="protein sequence ID" value="TNB49429.1"/>
    <property type="molecule type" value="Genomic_DNA"/>
</dbReference>
<evidence type="ECO:0000256" key="7">
    <source>
        <dbReference type="ARBA" id="ARBA00022801"/>
    </source>
</evidence>
<dbReference type="GO" id="GO:0006526">
    <property type="term" value="P:L-arginine biosynthetic process"/>
    <property type="evidence" value="ECO:0007669"/>
    <property type="project" value="UniProtKB-KW"/>
</dbReference>
<dbReference type="InterPro" id="IPR002933">
    <property type="entry name" value="Peptidase_M20"/>
</dbReference>
<dbReference type="InterPro" id="IPR050072">
    <property type="entry name" value="Peptidase_M20A"/>
</dbReference>
<dbReference type="OrthoDB" id="9809784at2"/>
<evidence type="ECO:0000256" key="9">
    <source>
        <dbReference type="ARBA" id="ARBA00023285"/>
    </source>
</evidence>
<comment type="cofactor">
    <cofactor evidence="1">
        <name>Zn(2+)</name>
        <dbReference type="ChEBI" id="CHEBI:29105"/>
    </cofactor>
</comment>
<evidence type="ECO:0000256" key="5">
    <source>
        <dbReference type="ARBA" id="ARBA00022605"/>
    </source>
</evidence>
<dbReference type="PROSITE" id="PS00758">
    <property type="entry name" value="ARGE_DAPE_CPG2_1"/>
    <property type="match status" value="1"/>
</dbReference>
<evidence type="ECO:0000259" key="10">
    <source>
        <dbReference type="Pfam" id="PF07687"/>
    </source>
</evidence>
<keyword evidence="9" id="KW-0170">Cobalt</keyword>
<name>A0A5C4JXT6_9HYPH</name>
<dbReference type="GO" id="GO:0008777">
    <property type="term" value="F:acetylornithine deacetylase activity"/>
    <property type="evidence" value="ECO:0007669"/>
    <property type="project" value="UniProtKB-EC"/>
</dbReference>
<evidence type="ECO:0000313" key="12">
    <source>
        <dbReference type="Proteomes" id="UP000307874"/>
    </source>
</evidence>
<keyword evidence="4" id="KW-0055">Arginine biosynthesis</keyword>
<dbReference type="PANTHER" id="PTHR43808">
    <property type="entry name" value="ACETYLORNITHINE DEACETYLASE"/>
    <property type="match status" value="1"/>
</dbReference>
<accession>A0A5C4JXT6</accession>